<dbReference type="Proteomes" id="UP000054558">
    <property type="component" value="Unassembled WGS sequence"/>
</dbReference>
<evidence type="ECO:0000313" key="1">
    <source>
        <dbReference type="EMBL" id="GAQ78386.1"/>
    </source>
</evidence>
<protein>
    <submittedName>
        <fullName evidence="1">Uncharacterized protein</fullName>
    </submittedName>
</protein>
<name>A0A1Y1HP51_KLENI</name>
<sequence length="194" mass="21755">MMAFAGKDGAVWAAALSLCALLLWWTLGRDFRSLSRDLPGYTLYRNSDVLGETVLVNDNVTTLERCDEYSGHAQPSLQACTAVCDAHKECFGVSYHWGNARGFSTRNETGLVGCCFLKGAPTGVLRKRKCGSVDEAKFRRWTSNRKSNRLPSRQELCGLLQQRPSLPRDFTGYNYPRLPNNSSRPSRSWLLLNL</sequence>
<organism evidence="1 2">
    <name type="scientific">Klebsormidium nitens</name>
    <name type="common">Green alga</name>
    <name type="synonym">Ulothrix nitens</name>
    <dbReference type="NCBI Taxonomy" id="105231"/>
    <lineage>
        <taxon>Eukaryota</taxon>
        <taxon>Viridiplantae</taxon>
        <taxon>Streptophyta</taxon>
        <taxon>Klebsormidiophyceae</taxon>
        <taxon>Klebsormidiales</taxon>
        <taxon>Klebsormidiaceae</taxon>
        <taxon>Klebsormidium</taxon>
    </lineage>
</organism>
<evidence type="ECO:0000313" key="2">
    <source>
        <dbReference type="Proteomes" id="UP000054558"/>
    </source>
</evidence>
<reference evidence="1 2" key="1">
    <citation type="journal article" date="2014" name="Nat. Commun.">
        <title>Klebsormidium flaccidum genome reveals primary factors for plant terrestrial adaptation.</title>
        <authorList>
            <person name="Hori K."/>
            <person name="Maruyama F."/>
            <person name="Fujisawa T."/>
            <person name="Togashi T."/>
            <person name="Yamamoto N."/>
            <person name="Seo M."/>
            <person name="Sato S."/>
            <person name="Yamada T."/>
            <person name="Mori H."/>
            <person name="Tajima N."/>
            <person name="Moriyama T."/>
            <person name="Ikeuchi M."/>
            <person name="Watanabe M."/>
            <person name="Wada H."/>
            <person name="Kobayashi K."/>
            <person name="Saito M."/>
            <person name="Masuda T."/>
            <person name="Sasaki-Sekimoto Y."/>
            <person name="Mashiguchi K."/>
            <person name="Awai K."/>
            <person name="Shimojima M."/>
            <person name="Masuda S."/>
            <person name="Iwai M."/>
            <person name="Nobusawa T."/>
            <person name="Narise T."/>
            <person name="Kondo S."/>
            <person name="Saito H."/>
            <person name="Sato R."/>
            <person name="Murakawa M."/>
            <person name="Ihara Y."/>
            <person name="Oshima-Yamada Y."/>
            <person name="Ohtaka K."/>
            <person name="Satoh M."/>
            <person name="Sonobe K."/>
            <person name="Ishii M."/>
            <person name="Ohtani R."/>
            <person name="Kanamori-Sato M."/>
            <person name="Honoki R."/>
            <person name="Miyazaki D."/>
            <person name="Mochizuki H."/>
            <person name="Umetsu J."/>
            <person name="Higashi K."/>
            <person name="Shibata D."/>
            <person name="Kamiya Y."/>
            <person name="Sato N."/>
            <person name="Nakamura Y."/>
            <person name="Tabata S."/>
            <person name="Ida S."/>
            <person name="Kurokawa K."/>
            <person name="Ohta H."/>
        </authorList>
    </citation>
    <scope>NUCLEOTIDE SEQUENCE [LARGE SCALE GENOMIC DNA]</scope>
    <source>
        <strain evidence="1 2">NIES-2285</strain>
    </source>
</reference>
<dbReference type="EMBL" id="DF236961">
    <property type="protein sequence ID" value="GAQ78386.1"/>
    <property type="molecule type" value="Genomic_DNA"/>
</dbReference>
<gene>
    <name evidence="1" type="ORF">KFL_000120325</name>
</gene>
<accession>A0A1Y1HP51</accession>
<proteinExistence type="predicted"/>
<dbReference type="AlphaFoldDB" id="A0A1Y1HP51"/>
<keyword evidence="2" id="KW-1185">Reference proteome</keyword>